<proteinExistence type="predicted"/>
<sequence length="274" mass="31324">MHPALSYPALKSVLEYVVVEKRIHLTSRSKFLQRIDKTIPVYAKSFSIWGDLSLDGFQFNVKHQSWDKNMEDEKNGELLRSYLKQRSSVNINLACFSKVKTSEDIPVKLDLTVNKLQTICCNLDAVIPMIDPRSFPITELSMALNEPTNVDLEIVRSAKRVIFSTSKEVIGLEKLPNKRMYLRCQPLTDVVRIIKYWIQHGKEVGTEYSTGYSTNSDLRNMMANLQEEFSRSRGYSEEINEHCLSGFSIPLSSTSKLLVYGIGKHLDQLILKVV</sequence>
<gene>
    <name evidence="1" type="ORF">CRE_17986</name>
</gene>
<dbReference type="GeneID" id="9817677"/>
<dbReference type="HOGENOM" id="CLU_042576_3_1_1"/>
<evidence type="ECO:0008006" key="3">
    <source>
        <dbReference type="Google" id="ProtNLM"/>
    </source>
</evidence>
<evidence type="ECO:0000313" key="2">
    <source>
        <dbReference type="Proteomes" id="UP000008281"/>
    </source>
</evidence>
<dbReference type="Pfam" id="PF12078">
    <property type="entry name" value="DUF3557"/>
    <property type="match status" value="1"/>
</dbReference>
<dbReference type="RefSeq" id="XP_003105825.2">
    <property type="nucleotide sequence ID" value="XM_003105777.2"/>
</dbReference>
<dbReference type="Proteomes" id="UP000008281">
    <property type="component" value="Unassembled WGS sequence"/>
</dbReference>
<name>E3MDB8_CAERE</name>
<dbReference type="KEGG" id="crq:GCK72_008008"/>
<dbReference type="InterPro" id="IPR021942">
    <property type="entry name" value="DUF3557"/>
</dbReference>
<dbReference type="InParanoid" id="E3MDB8"/>
<organism evidence="2">
    <name type="scientific">Caenorhabditis remanei</name>
    <name type="common">Caenorhabditis vulgaris</name>
    <dbReference type="NCBI Taxonomy" id="31234"/>
    <lineage>
        <taxon>Eukaryota</taxon>
        <taxon>Metazoa</taxon>
        <taxon>Ecdysozoa</taxon>
        <taxon>Nematoda</taxon>
        <taxon>Chromadorea</taxon>
        <taxon>Rhabditida</taxon>
        <taxon>Rhabditina</taxon>
        <taxon>Rhabditomorpha</taxon>
        <taxon>Rhabditoidea</taxon>
        <taxon>Rhabditidae</taxon>
        <taxon>Peloderinae</taxon>
        <taxon>Caenorhabditis</taxon>
    </lineage>
</organism>
<dbReference type="PANTHER" id="PTHR31379:SF1">
    <property type="entry name" value="F-BOX C PROTEIN-RELATED"/>
    <property type="match status" value="1"/>
</dbReference>
<keyword evidence="2" id="KW-1185">Reference proteome</keyword>
<reference evidence="1" key="1">
    <citation type="submission" date="2007-07" db="EMBL/GenBank/DDBJ databases">
        <title>PCAP assembly of the Caenorhabditis remanei genome.</title>
        <authorList>
            <consortium name="The Caenorhabditis remanei Sequencing Consortium"/>
            <person name="Wilson R.K."/>
        </authorList>
    </citation>
    <scope>NUCLEOTIDE SEQUENCE [LARGE SCALE GENOMIC DNA]</scope>
    <source>
        <strain evidence="1">PB4641</strain>
    </source>
</reference>
<dbReference type="CTD" id="9817677"/>
<evidence type="ECO:0000313" key="1">
    <source>
        <dbReference type="EMBL" id="EFO99233.1"/>
    </source>
</evidence>
<dbReference type="EMBL" id="DS268437">
    <property type="protein sequence ID" value="EFO99233.1"/>
    <property type="molecule type" value="Genomic_DNA"/>
</dbReference>
<dbReference type="eggNOG" id="ENOG502TKE5">
    <property type="taxonomic scope" value="Eukaryota"/>
</dbReference>
<protein>
    <recommendedName>
        <fullName evidence="3">F-box domain-containing protein</fullName>
    </recommendedName>
</protein>
<dbReference type="AlphaFoldDB" id="E3MDB8"/>
<dbReference type="PANTHER" id="PTHR31379">
    <property type="entry name" value="F-BOX C PROTEIN-RELATED-RELATED"/>
    <property type="match status" value="1"/>
</dbReference>
<accession>E3MDB8</accession>